<dbReference type="Proteomes" id="UP000317881">
    <property type="component" value="Unassembled WGS sequence"/>
</dbReference>
<sequence>MAALGFDTPKGLTEFVTAQREAEQAALTEVERREQASAERKLQTACREELAAERERAAQRCGPWRLLGERRAKLLADPLKVTAGQQWRGREPLPMVFGRASAAAVNWRDT</sequence>
<organism evidence="1 2">
    <name type="scientific">Streptomyces spinoverrucosus</name>
    <dbReference type="NCBI Taxonomy" id="284043"/>
    <lineage>
        <taxon>Bacteria</taxon>
        <taxon>Bacillati</taxon>
        <taxon>Actinomycetota</taxon>
        <taxon>Actinomycetes</taxon>
        <taxon>Kitasatosporales</taxon>
        <taxon>Streptomycetaceae</taxon>
        <taxon>Streptomyces</taxon>
    </lineage>
</organism>
<dbReference type="RefSeq" id="WP_167529643.1">
    <property type="nucleotide sequence ID" value="NZ_BJND01000028.1"/>
</dbReference>
<evidence type="ECO:0000313" key="2">
    <source>
        <dbReference type="Proteomes" id="UP000317881"/>
    </source>
</evidence>
<reference evidence="1 2" key="1">
    <citation type="submission" date="2019-06" db="EMBL/GenBank/DDBJ databases">
        <title>Whole genome shotgun sequence of Streptomyces spinoverrucosus NBRC 14228.</title>
        <authorList>
            <person name="Hosoyama A."/>
            <person name="Uohara A."/>
            <person name="Ohji S."/>
            <person name="Ichikawa N."/>
        </authorList>
    </citation>
    <scope>NUCLEOTIDE SEQUENCE [LARGE SCALE GENOMIC DNA]</scope>
    <source>
        <strain evidence="1 2">NBRC 14228</strain>
    </source>
</reference>
<keyword evidence="2" id="KW-1185">Reference proteome</keyword>
<proteinExistence type="predicted"/>
<dbReference type="EMBL" id="BJND01000028">
    <property type="protein sequence ID" value="GEC06569.1"/>
    <property type="molecule type" value="Genomic_DNA"/>
</dbReference>
<accession>A0A4Y3VLR9</accession>
<dbReference type="AlphaFoldDB" id="A0A4Y3VLR9"/>
<name>A0A4Y3VLR9_9ACTN</name>
<protein>
    <submittedName>
        <fullName evidence="1">Uncharacterized protein</fullName>
    </submittedName>
</protein>
<comment type="caution">
    <text evidence="1">The sequence shown here is derived from an EMBL/GenBank/DDBJ whole genome shotgun (WGS) entry which is preliminary data.</text>
</comment>
<evidence type="ECO:0000313" key="1">
    <source>
        <dbReference type="EMBL" id="GEC06569.1"/>
    </source>
</evidence>
<gene>
    <name evidence="1" type="ORF">SSP24_42240</name>
</gene>